<evidence type="ECO:0000313" key="3">
    <source>
        <dbReference type="Proteomes" id="UP000007148"/>
    </source>
</evidence>
<dbReference type="Proteomes" id="UP000007148">
    <property type="component" value="Unassembled WGS sequence"/>
</dbReference>
<dbReference type="EMBL" id="CAFZ01000009">
    <property type="protein sequence ID" value="CCA67097.1"/>
    <property type="molecule type" value="Genomic_DNA"/>
</dbReference>
<name>G4T715_SERID</name>
<evidence type="ECO:0000313" key="2">
    <source>
        <dbReference type="EMBL" id="CCA67097.1"/>
    </source>
</evidence>
<sequence length="384" mass="43884">MDASPNGILTFHRVKLSPSPRGLMDRVFTIWELAASIEEIPPAKRQCSPSDLNLFLDFIKKPCEPKWEGVKERAIEIGQQPSIDWKSRIENAEQKDAEASKRLAKFKSVTHQAITATKIVDAVIYGSAPEPVPYHYPIPGFTSREAFIAIFLYSRKMDSLGPKGSFPHFYIEIGGPMTKLRRWNEQIKSRIYVVMSRGHFEVHWQKCPDKQDNISVNGRIIFTRKEITEPHRRDTILVYLKDLNGNLITIPSPPSVQAILRDDPKQKSQRNFVSLRKAIEAIWSEIDGSWDLRDHTQQDEHERSNSSRVGEDTDIDDTNVTDSNPALTPGPTQHFGPEVRAPTPTSVTQTLTEQLTNESLEPSAETGFVYREPDKWWHKIFTRK</sequence>
<proteinExistence type="predicted"/>
<gene>
    <name evidence="2" type="ORF">PIIN_00931</name>
</gene>
<protein>
    <submittedName>
        <fullName evidence="2">Uncharacterized protein</fullName>
    </submittedName>
</protein>
<reference evidence="2 3" key="1">
    <citation type="journal article" date="2011" name="PLoS Pathog.">
        <title>Endophytic Life Strategies Decoded by Genome and Transcriptome Analyses of the Mutualistic Root Symbiont Piriformospora indica.</title>
        <authorList>
            <person name="Zuccaro A."/>
            <person name="Lahrmann U."/>
            <person name="Guldener U."/>
            <person name="Langen G."/>
            <person name="Pfiffi S."/>
            <person name="Biedenkopf D."/>
            <person name="Wong P."/>
            <person name="Samans B."/>
            <person name="Grimm C."/>
            <person name="Basiewicz M."/>
            <person name="Murat C."/>
            <person name="Martin F."/>
            <person name="Kogel K.H."/>
        </authorList>
    </citation>
    <scope>NUCLEOTIDE SEQUENCE [LARGE SCALE GENOMIC DNA]</scope>
    <source>
        <strain evidence="2 3">DSM 11827</strain>
    </source>
</reference>
<dbReference type="AlphaFoldDB" id="G4T715"/>
<accession>G4T715</accession>
<feature type="region of interest" description="Disordered" evidence="1">
    <location>
        <begin position="295"/>
        <end position="347"/>
    </location>
</feature>
<organism evidence="2 3">
    <name type="scientific">Serendipita indica (strain DSM 11827)</name>
    <name type="common">Root endophyte fungus</name>
    <name type="synonym">Piriformospora indica</name>
    <dbReference type="NCBI Taxonomy" id="1109443"/>
    <lineage>
        <taxon>Eukaryota</taxon>
        <taxon>Fungi</taxon>
        <taxon>Dikarya</taxon>
        <taxon>Basidiomycota</taxon>
        <taxon>Agaricomycotina</taxon>
        <taxon>Agaricomycetes</taxon>
        <taxon>Sebacinales</taxon>
        <taxon>Serendipitaceae</taxon>
        <taxon>Serendipita</taxon>
    </lineage>
</organism>
<feature type="compositionally biased region" description="Basic and acidic residues" evidence="1">
    <location>
        <begin position="295"/>
        <end position="311"/>
    </location>
</feature>
<dbReference type="InParanoid" id="G4T715"/>
<dbReference type="HOGENOM" id="CLU_719842_0_0_1"/>
<keyword evidence="3" id="KW-1185">Reference proteome</keyword>
<comment type="caution">
    <text evidence="2">The sequence shown here is derived from an EMBL/GenBank/DDBJ whole genome shotgun (WGS) entry which is preliminary data.</text>
</comment>
<evidence type="ECO:0000256" key="1">
    <source>
        <dbReference type="SAM" id="MobiDB-lite"/>
    </source>
</evidence>